<dbReference type="GeneID" id="112687775"/>
<evidence type="ECO:0000256" key="4">
    <source>
        <dbReference type="PROSITE-ProRule" id="PRU00834"/>
    </source>
</evidence>
<dbReference type="InterPro" id="IPR007853">
    <property type="entry name" value="Znf_DNL-typ"/>
</dbReference>
<dbReference type="Proteomes" id="UP000694846">
    <property type="component" value="Unplaced"/>
</dbReference>
<organism evidence="6 7">
    <name type="scientific">Sipha flava</name>
    <name type="common">yellow sugarcane aphid</name>
    <dbReference type="NCBI Taxonomy" id="143950"/>
    <lineage>
        <taxon>Eukaryota</taxon>
        <taxon>Metazoa</taxon>
        <taxon>Ecdysozoa</taxon>
        <taxon>Arthropoda</taxon>
        <taxon>Hexapoda</taxon>
        <taxon>Insecta</taxon>
        <taxon>Pterygota</taxon>
        <taxon>Neoptera</taxon>
        <taxon>Paraneoptera</taxon>
        <taxon>Hemiptera</taxon>
        <taxon>Sternorrhyncha</taxon>
        <taxon>Aphidomorpha</taxon>
        <taxon>Aphidoidea</taxon>
        <taxon>Aphididae</taxon>
        <taxon>Sipha</taxon>
    </lineage>
</organism>
<accession>A0A8B8G1F9</accession>
<dbReference type="PANTHER" id="PTHR20922">
    <property type="entry name" value="DNL-TYPE ZINC FINGER PROTEIN"/>
    <property type="match status" value="1"/>
</dbReference>
<feature type="domain" description="DNL-type" evidence="5">
    <location>
        <begin position="65"/>
        <end position="152"/>
    </location>
</feature>
<evidence type="ECO:0000313" key="7">
    <source>
        <dbReference type="RefSeq" id="XP_025416480.1"/>
    </source>
</evidence>
<dbReference type="GO" id="GO:0050821">
    <property type="term" value="P:protein stabilization"/>
    <property type="evidence" value="ECO:0007669"/>
    <property type="project" value="TreeGrafter"/>
</dbReference>
<dbReference type="GO" id="GO:0008270">
    <property type="term" value="F:zinc ion binding"/>
    <property type="evidence" value="ECO:0007669"/>
    <property type="project" value="UniProtKB-KW"/>
</dbReference>
<dbReference type="GO" id="GO:0005739">
    <property type="term" value="C:mitochondrion"/>
    <property type="evidence" value="ECO:0007669"/>
    <property type="project" value="TreeGrafter"/>
</dbReference>
<proteinExistence type="predicted"/>
<dbReference type="RefSeq" id="XP_025416480.1">
    <property type="nucleotide sequence ID" value="XM_025560695.1"/>
</dbReference>
<dbReference type="InterPro" id="IPR024158">
    <property type="entry name" value="Mt_import_TIM15"/>
</dbReference>
<protein>
    <submittedName>
        <fullName evidence="7">DNL-type zinc finger protein-like</fullName>
    </submittedName>
</protein>
<dbReference type="GO" id="GO:0051087">
    <property type="term" value="F:protein-folding chaperone binding"/>
    <property type="evidence" value="ECO:0007669"/>
    <property type="project" value="TreeGrafter"/>
</dbReference>
<dbReference type="GO" id="GO:0030150">
    <property type="term" value="P:protein import into mitochondrial matrix"/>
    <property type="evidence" value="ECO:0007669"/>
    <property type="project" value="TreeGrafter"/>
</dbReference>
<dbReference type="PANTHER" id="PTHR20922:SF13">
    <property type="entry name" value="DNL-TYPE ZINC FINGER PROTEIN"/>
    <property type="match status" value="1"/>
</dbReference>
<keyword evidence="2 4" id="KW-0863">Zinc-finger</keyword>
<keyword evidence="1" id="KW-0479">Metal-binding</keyword>
<dbReference type="GO" id="GO:0006457">
    <property type="term" value="P:protein folding"/>
    <property type="evidence" value="ECO:0007669"/>
    <property type="project" value="TreeGrafter"/>
</dbReference>
<sequence>MICFKLIRFTNVIKNTNTFRLHRCITLRYPSRINPSTSASLVSSSITRYYSSLPSTQGEKQPKNETSGKMQITFTCKVCNTRNSRRFSKVSYEKGIVIVECDGCKNNHLIADNLGWFPDTGCKNIEEILAAKGEKVKRIDGCWEIASKIPLK</sequence>
<dbReference type="OrthoDB" id="512667at2759"/>
<dbReference type="AlphaFoldDB" id="A0A8B8G1F9"/>
<gene>
    <name evidence="7" type="primary">LOC112687775</name>
</gene>
<dbReference type="PROSITE" id="PS51501">
    <property type="entry name" value="ZF_DNL"/>
    <property type="match status" value="1"/>
</dbReference>
<keyword evidence="3" id="KW-0862">Zinc</keyword>
<evidence type="ECO:0000256" key="1">
    <source>
        <dbReference type="ARBA" id="ARBA00022723"/>
    </source>
</evidence>
<evidence type="ECO:0000256" key="2">
    <source>
        <dbReference type="ARBA" id="ARBA00022771"/>
    </source>
</evidence>
<dbReference type="Pfam" id="PF05180">
    <property type="entry name" value="zf-DNL"/>
    <property type="match status" value="1"/>
</dbReference>
<evidence type="ECO:0000256" key="3">
    <source>
        <dbReference type="ARBA" id="ARBA00022833"/>
    </source>
</evidence>
<name>A0A8B8G1F9_9HEMI</name>
<reference evidence="7" key="1">
    <citation type="submission" date="2025-08" db="UniProtKB">
        <authorList>
            <consortium name="RefSeq"/>
        </authorList>
    </citation>
    <scope>IDENTIFICATION</scope>
    <source>
        <tissue evidence="7">Whole body</tissue>
    </source>
</reference>
<evidence type="ECO:0000313" key="6">
    <source>
        <dbReference type="Proteomes" id="UP000694846"/>
    </source>
</evidence>
<keyword evidence="6" id="KW-1185">Reference proteome</keyword>
<evidence type="ECO:0000259" key="5">
    <source>
        <dbReference type="PROSITE" id="PS51501"/>
    </source>
</evidence>